<proteinExistence type="predicted"/>
<sequence>MPQDKIASADSPWPNTETKTVMVCRIPKQDDKMGANEFKDKDGRICRWVVVNKK</sequence>
<protein>
    <submittedName>
        <fullName evidence="1">Uncharacterized protein</fullName>
    </submittedName>
</protein>
<gene>
    <name evidence="1" type="ORF">UFOVP10_63</name>
</gene>
<organism evidence="1">
    <name type="scientific">uncultured Caudovirales phage</name>
    <dbReference type="NCBI Taxonomy" id="2100421"/>
    <lineage>
        <taxon>Viruses</taxon>
        <taxon>Duplodnaviria</taxon>
        <taxon>Heunggongvirae</taxon>
        <taxon>Uroviricota</taxon>
        <taxon>Caudoviricetes</taxon>
        <taxon>Peduoviridae</taxon>
        <taxon>Maltschvirus</taxon>
        <taxon>Maltschvirus maltsch</taxon>
    </lineage>
</organism>
<dbReference type="EMBL" id="LR796142">
    <property type="protein sequence ID" value="CAB4121250.1"/>
    <property type="molecule type" value="Genomic_DNA"/>
</dbReference>
<evidence type="ECO:0000313" key="1">
    <source>
        <dbReference type="EMBL" id="CAB4121250.1"/>
    </source>
</evidence>
<accession>A0A6J5KLQ3</accession>
<name>A0A6J5KLQ3_9CAUD</name>
<reference evidence="1" key="1">
    <citation type="submission" date="2020-04" db="EMBL/GenBank/DDBJ databases">
        <authorList>
            <person name="Chiriac C."/>
            <person name="Salcher M."/>
            <person name="Ghai R."/>
            <person name="Kavagutti S V."/>
        </authorList>
    </citation>
    <scope>NUCLEOTIDE SEQUENCE</scope>
</reference>